<reference evidence="8" key="1">
    <citation type="submission" date="2017-09" db="EMBL/GenBank/DDBJ databases">
        <title>Depth-based differentiation of microbial function through sediment-hosted aquifers and enrichment of novel symbionts in the deep terrestrial subsurface.</title>
        <authorList>
            <person name="Probst A.J."/>
            <person name="Ladd B."/>
            <person name="Jarett J.K."/>
            <person name="Geller-Mcgrath D.E."/>
            <person name="Sieber C.M.K."/>
            <person name="Emerson J.B."/>
            <person name="Anantharaman K."/>
            <person name="Thomas B.C."/>
            <person name="Malmstrom R."/>
            <person name="Stieglmeier M."/>
            <person name="Klingl A."/>
            <person name="Woyke T."/>
            <person name="Ryan C.M."/>
            <person name="Banfield J.F."/>
        </authorList>
    </citation>
    <scope>NUCLEOTIDE SEQUENCE [LARGE SCALE GENOMIC DNA]</scope>
</reference>
<keyword evidence="3 5" id="KW-1133">Transmembrane helix</keyword>
<evidence type="ECO:0000256" key="2">
    <source>
        <dbReference type="ARBA" id="ARBA00022692"/>
    </source>
</evidence>
<feature type="transmembrane region" description="Helical" evidence="5">
    <location>
        <begin position="193"/>
        <end position="210"/>
    </location>
</feature>
<dbReference type="PANTHER" id="PTHR37422:SF13">
    <property type="entry name" value="LIPOPOLYSACCHARIDE BIOSYNTHESIS PROTEIN PA4999-RELATED"/>
    <property type="match status" value="1"/>
</dbReference>
<dbReference type="Pfam" id="PF04932">
    <property type="entry name" value="Wzy_C"/>
    <property type="match status" value="1"/>
</dbReference>
<dbReference type="InterPro" id="IPR007016">
    <property type="entry name" value="O-antigen_ligase-rel_domated"/>
</dbReference>
<organism evidence="7 8">
    <name type="scientific">candidate division WWE3 bacterium CG_4_9_14_3_um_filter_39_7</name>
    <dbReference type="NCBI Taxonomy" id="1975080"/>
    <lineage>
        <taxon>Bacteria</taxon>
        <taxon>Katanobacteria</taxon>
    </lineage>
</organism>
<feature type="transmembrane region" description="Helical" evidence="5">
    <location>
        <begin position="270"/>
        <end position="293"/>
    </location>
</feature>
<evidence type="ECO:0000259" key="6">
    <source>
        <dbReference type="Pfam" id="PF04932"/>
    </source>
</evidence>
<evidence type="ECO:0000256" key="3">
    <source>
        <dbReference type="ARBA" id="ARBA00022989"/>
    </source>
</evidence>
<comment type="caution">
    <text evidence="7">The sequence shown here is derived from an EMBL/GenBank/DDBJ whole genome shotgun (WGS) entry which is preliminary data.</text>
</comment>
<protein>
    <recommendedName>
        <fullName evidence="6">O-antigen ligase-related domain-containing protein</fullName>
    </recommendedName>
</protein>
<feature type="transmembrane region" description="Helical" evidence="5">
    <location>
        <begin position="71"/>
        <end position="91"/>
    </location>
</feature>
<dbReference type="InterPro" id="IPR051533">
    <property type="entry name" value="WaaL-like"/>
</dbReference>
<dbReference type="AlphaFoldDB" id="A0A2M7X2S6"/>
<feature type="transmembrane region" description="Helical" evidence="5">
    <location>
        <begin position="6"/>
        <end position="23"/>
    </location>
</feature>
<feature type="transmembrane region" description="Helical" evidence="5">
    <location>
        <begin position="313"/>
        <end position="330"/>
    </location>
</feature>
<dbReference type="GO" id="GO:0016020">
    <property type="term" value="C:membrane"/>
    <property type="evidence" value="ECO:0007669"/>
    <property type="project" value="UniProtKB-SubCell"/>
</dbReference>
<accession>A0A2M7X2S6</accession>
<evidence type="ECO:0000256" key="4">
    <source>
        <dbReference type="ARBA" id="ARBA00023136"/>
    </source>
</evidence>
<evidence type="ECO:0000313" key="7">
    <source>
        <dbReference type="EMBL" id="PJA40486.1"/>
    </source>
</evidence>
<gene>
    <name evidence="7" type="ORF">CO179_02155</name>
</gene>
<evidence type="ECO:0000256" key="1">
    <source>
        <dbReference type="ARBA" id="ARBA00004141"/>
    </source>
</evidence>
<feature type="transmembrane region" description="Helical" evidence="5">
    <location>
        <begin position="35"/>
        <end position="59"/>
    </location>
</feature>
<feature type="transmembrane region" description="Helical" evidence="5">
    <location>
        <begin position="98"/>
        <end position="116"/>
    </location>
</feature>
<feature type="transmembrane region" description="Helical" evidence="5">
    <location>
        <begin position="350"/>
        <end position="373"/>
    </location>
</feature>
<name>A0A2M7X2S6_UNCKA</name>
<evidence type="ECO:0000313" key="8">
    <source>
        <dbReference type="Proteomes" id="UP000231195"/>
    </source>
</evidence>
<feature type="domain" description="O-antigen ligase-related" evidence="6">
    <location>
        <begin position="225"/>
        <end position="365"/>
    </location>
</feature>
<sequence>MVRTFGNTIIKTIFPILLVVFFWQTRISLGNGDALYDYLIPFAYLSSILMVVLFIGHTFIDHSWIQKSWKISPYMVAAAVGYFVVVGWVILDRGIDTIAGWYWLINFIIICRFSLWMWHVREKYPTPYIMSVLSAGLIPLVGIGLLEIILGKSIGLQFMGEWQFSMHSLGVSTAHIFGMDFLRPYATFPHPNVFGGVMAVFSLYWIYQWLQKRLRDESINTALFFVALFIGGTIISWSLTAILALMIGLIYYIPLLKKLGTQNKLTKTEYALGTLVILVGGSLIAYYVMQLFISDSISFLRRWYLNDVGISIIRKYPFLGVGVSQSILYVSEYWNNAELPQFTQPIHNVWILLCAESGIVGMGLLLISGYFAILRRWKYLPLYIKAMWLALVVISLSDHYLITLQSGLLLLFLTVGLSLRYDEHSETTSDHF</sequence>
<keyword evidence="2 5" id="KW-0812">Transmembrane</keyword>
<dbReference type="PANTHER" id="PTHR37422">
    <property type="entry name" value="TEICHURONIC ACID BIOSYNTHESIS PROTEIN TUAE"/>
    <property type="match status" value="1"/>
</dbReference>
<proteinExistence type="predicted"/>
<comment type="subcellular location">
    <subcellularLocation>
        <location evidence="1">Membrane</location>
        <topology evidence="1">Multi-pass membrane protein</topology>
    </subcellularLocation>
</comment>
<keyword evidence="4 5" id="KW-0472">Membrane</keyword>
<dbReference type="Proteomes" id="UP000231195">
    <property type="component" value="Unassembled WGS sequence"/>
</dbReference>
<dbReference type="EMBL" id="PFWZ01000079">
    <property type="protein sequence ID" value="PJA40486.1"/>
    <property type="molecule type" value="Genomic_DNA"/>
</dbReference>
<feature type="transmembrane region" description="Helical" evidence="5">
    <location>
        <begin position="128"/>
        <end position="150"/>
    </location>
</feature>
<evidence type="ECO:0000256" key="5">
    <source>
        <dbReference type="SAM" id="Phobius"/>
    </source>
</evidence>
<feature type="transmembrane region" description="Helical" evidence="5">
    <location>
        <begin position="222"/>
        <end position="250"/>
    </location>
</feature>
<feature type="transmembrane region" description="Helical" evidence="5">
    <location>
        <begin position="402"/>
        <end position="419"/>
    </location>
</feature>